<gene>
    <name evidence="3" type="ORF">LX69_00120</name>
</gene>
<evidence type="ECO:0000256" key="2">
    <source>
        <dbReference type="HAMAP-Rule" id="MF_00758"/>
    </source>
</evidence>
<comment type="similarity">
    <text evidence="1 2">Belongs to the UPF0301 (AlgH) family.</text>
</comment>
<sequence length="198" mass="22498">MKSLKLNIFEATEPQLAPAKGRVLIAEPFMEEPFFKRSIVYLAEYNHEGAVGFLLNKSSELYPDEMIEDLFNFRGRLFIGGPVESDSLHYIHTLGAMVTGSIKISDNLYWGGDFEKIKSLINIGMANENNVKFFAGYSGWATGQLEHEIMEKSWVVADVADDLVMNNNVDNYWQKMLEELGGDVYRSWANFPHNPAFN</sequence>
<dbReference type="Pfam" id="PF02622">
    <property type="entry name" value="DUF179"/>
    <property type="match status" value="1"/>
</dbReference>
<dbReference type="InterPro" id="IPR003774">
    <property type="entry name" value="AlgH-like"/>
</dbReference>
<dbReference type="PANTHER" id="PTHR30327:SF1">
    <property type="entry name" value="UPF0301 PROTEIN YQGE"/>
    <property type="match status" value="1"/>
</dbReference>
<dbReference type="RefSeq" id="WP_111443857.1">
    <property type="nucleotide sequence ID" value="NZ_QKZK01000001.1"/>
</dbReference>
<dbReference type="Proteomes" id="UP000249239">
    <property type="component" value="Unassembled WGS sequence"/>
</dbReference>
<dbReference type="AlphaFoldDB" id="A0A2W7NJS7"/>
<protein>
    <recommendedName>
        <fullName evidence="2">UPF0301 protein LX69_00120</fullName>
    </recommendedName>
</protein>
<dbReference type="OrthoDB" id="9807486at2"/>
<proteinExistence type="inferred from homology"/>
<evidence type="ECO:0000313" key="3">
    <source>
        <dbReference type="EMBL" id="PZX20695.1"/>
    </source>
</evidence>
<comment type="caution">
    <text evidence="3">The sequence shown here is derived from an EMBL/GenBank/DDBJ whole genome shotgun (WGS) entry which is preliminary data.</text>
</comment>
<dbReference type="HAMAP" id="MF_00758">
    <property type="entry name" value="UPF0301"/>
    <property type="match status" value="1"/>
</dbReference>
<dbReference type="Gene3D" id="3.40.1740.10">
    <property type="entry name" value="VC0467-like"/>
    <property type="match status" value="1"/>
</dbReference>
<evidence type="ECO:0000256" key="1">
    <source>
        <dbReference type="ARBA" id="ARBA00009600"/>
    </source>
</evidence>
<organism evidence="3 4">
    <name type="scientific">Breznakibacter xylanolyticus</name>
    <dbReference type="NCBI Taxonomy" id="990"/>
    <lineage>
        <taxon>Bacteria</taxon>
        <taxon>Pseudomonadati</taxon>
        <taxon>Bacteroidota</taxon>
        <taxon>Bacteroidia</taxon>
        <taxon>Marinilabiliales</taxon>
        <taxon>Marinilabiliaceae</taxon>
        <taxon>Breznakibacter</taxon>
    </lineage>
</organism>
<dbReference type="SUPFAM" id="SSF143456">
    <property type="entry name" value="VC0467-like"/>
    <property type="match status" value="1"/>
</dbReference>
<dbReference type="EMBL" id="QKZK01000001">
    <property type="protein sequence ID" value="PZX20695.1"/>
    <property type="molecule type" value="Genomic_DNA"/>
</dbReference>
<dbReference type="PANTHER" id="PTHR30327">
    <property type="entry name" value="UNCHARACTERIZED PROTEIN YQGE"/>
    <property type="match status" value="1"/>
</dbReference>
<reference evidence="3 4" key="1">
    <citation type="submission" date="2018-06" db="EMBL/GenBank/DDBJ databases">
        <title>Genomic Encyclopedia of Archaeal and Bacterial Type Strains, Phase II (KMG-II): from individual species to whole genera.</title>
        <authorList>
            <person name="Goeker M."/>
        </authorList>
    </citation>
    <scope>NUCLEOTIDE SEQUENCE [LARGE SCALE GENOMIC DNA]</scope>
    <source>
        <strain evidence="3 4">DSM 6779</strain>
    </source>
</reference>
<dbReference type="GO" id="GO:0005829">
    <property type="term" value="C:cytosol"/>
    <property type="evidence" value="ECO:0007669"/>
    <property type="project" value="TreeGrafter"/>
</dbReference>
<name>A0A2W7NJS7_9BACT</name>
<evidence type="ECO:0000313" key="4">
    <source>
        <dbReference type="Proteomes" id="UP000249239"/>
    </source>
</evidence>
<keyword evidence="4" id="KW-1185">Reference proteome</keyword>
<accession>A0A2W7NJS7</accession>